<proteinExistence type="predicted"/>
<feature type="compositionally biased region" description="Polar residues" evidence="1">
    <location>
        <begin position="629"/>
        <end position="662"/>
    </location>
</feature>
<evidence type="ECO:0000313" key="2">
    <source>
        <dbReference type="EMBL" id="ODQ64928.1"/>
    </source>
</evidence>
<feature type="compositionally biased region" description="Low complexity" evidence="1">
    <location>
        <begin position="1174"/>
        <end position="1187"/>
    </location>
</feature>
<feature type="region of interest" description="Disordered" evidence="1">
    <location>
        <begin position="948"/>
        <end position="981"/>
    </location>
</feature>
<feature type="compositionally biased region" description="Low complexity" evidence="1">
    <location>
        <begin position="723"/>
        <end position="736"/>
    </location>
</feature>
<organism evidence="2 3">
    <name type="scientific">Nadsonia fulvescens var. elongata DSM 6958</name>
    <dbReference type="NCBI Taxonomy" id="857566"/>
    <lineage>
        <taxon>Eukaryota</taxon>
        <taxon>Fungi</taxon>
        <taxon>Dikarya</taxon>
        <taxon>Ascomycota</taxon>
        <taxon>Saccharomycotina</taxon>
        <taxon>Dipodascomycetes</taxon>
        <taxon>Dipodascales</taxon>
        <taxon>Dipodascales incertae sedis</taxon>
        <taxon>Nadsonia</taxon>
    </lineage>
</organism>
<feature type="compositionally biased region" description="Low complexity" evidence="1">
    <location>
        <begin position="665"/>
        <end position="682"/>
    </location>
</feature>
<feature type="compositionally biased region" description="Low complexity" evidence="1">
    <location>
        <begin position="792"/>
        <end position="805"/>
    </location>
</feature>
<gene>
    <name evidence="2" type="ORF">NADFUDRAFT_78881</name>
</gene>
<dbReference type="STRING" id="857566.A0A1E3PHU1"/>
<name>A0A1E3PHU1_9ASCO</name>
<protein>
    <submittedName>
        <fullName evidence="2">Uncharacterized protein</fullName>
    </submittedName>
</protein>
<feature type="region of interest" description="Disordered" evidence="1">
    <location>
        <begin position="200"/>
        <end position="246"/>
    </location>
</feature>
<feature type="region of interest" description="Disordered" evidence="1">
    <location>
        <begin position="345"/>
        <end position="367"/>
    </location>
</feature>
<feature type="compositionally biased region" description="Low complexity" evidence="1">
    <location>
        <begin position="134"/>
        <end position="148"/>
    </location>
</feature>
<feature type="compositionally biased region" description="Basic and acidic residues" evidence="1">
    <location>
        <begin position="200"/>
        <end position="211"/>
    </location>
</feature>
<dbReference type="Proteomes" id="UP000095009">
    <property type="component" value="Unassembled WGS sequence"/>
</dbReference>
<feature type="compositionally biased region" description="Polar residues" evidence="1">
    <location>
        <begin position="948"/>
        <end position="960"/>
    </location>
</feature>
<feature type="region of interest" description="Disordered" evidence="1">
    <location>
        <begin position="752"/>
        <end position="805"/>
    </location>
</feature>
<feature type="compositionally biased region" description="Low complexity" evidence="1">
    <location>
        <begin position="25"/>
        <end position="38"/>
    </location>
</feature>
<feature type="compositionally biased region" description="Polar residues" evidence="1">
    <location>
        <begin position="149"/>
        <end position="167"/>
    </location>
</feature>
<accession>A0A1E3PHU1</accession>
<feature type="compositionally biased region" description="Basic and acidic residues" evidence="1">
    <location>
        <begin position="695"/>
        <end position="704"/>
    </location>
</feature>
<feature type="region of interest" description="Disordered" evidence="1">
    <location>
        <begin position="1174"/>
        <end position="1214"/>
    </location>
</feature>
<dbReference type="EMBL" id="KV454410">
    <property type="protein sequence ID" value="ODQ64928.1"/>
    <property type="molecule type" value="Genomic_DNA"/>
</dbReference>
<evidence type="ECO:0000313" key="3">
    <source>
        <dbReference type="Proteomes" id="UP000095009"/>
    </source>
</evidence>
<feature type="compositionally biased region" description="Basic and acidic residues" evidence="1">
    <location>
        <begin position="768"/>
        <end position="777"/>
    </location>
</feature>
<sequence>MKGTDIAEPMAAPRGDSGPIRRRQLSSSRSIFTSQSRSRPSHNHAKLPYERRYTDHQQINRGNPADNSLLGIVSNKLMQPIRRIFSSRLHASHEDNHTVLPRRVTLDMEEGRLGDKEKETDSFASLRAKRLAQETQEQMQEQYQQINQRRNSGSNVISEESTPVLSQQLRDSNPIRWKSNDAVSIIEAYREALALQAALESKRGGSSELKRKATKSPSPAPSISPDKTAERHTKPTKKSRLFNAEHSFNKRINELNVYRQIRRGPSRLPHPSGSNRTHNHRPRHALENSLLSNPNDRQSEFVSINDIKNTHANIISIERVAKPLLRLEDIPQDRINRPGIFSAELDYSSDDNDDSQDKKVVSNDEDSLNHNKIVSNKDTVSHFKPTAGDVPFLFNTVSINKPKVEDVSALFKRPTEENPAAVNKRNLAAPSSVLDSIAETTSQPQLLNSSNVPALSPLSSSPAKLKQSAFMAPSAGFKIFSSTEKKVNEDTSKTQIQNQPIPLSTEPVVKVTNPIEVKPFSFGSTKTDKIAKSAEVSKPFSFGSIKPDEVAKPSEASKIFSFSSTKTDEAKPIEINKPALVSGLFGASTPKSFSFGDTAAKINTGASSSAEKEVSSSLVAASTKSTKPNVFSFGSVTKPSSAKTPSTLTSVDEPSLEPSTTALVPASASESISKSPSISPKPLFSFGSVATPFSEESKPSKEPLSHLGGTPKSGVFSFGNKPADSTSDAASNTTDAAKPFSFSLGAAKSDYVPSITSSTGLPTFKFGATKETDDEQKKKQKRCMSKDESAPSTKTGSISGTTTATNTASASAAPFSFSLSGGSTNGTNSAQLGSATTPTTNSTSTTSDSFKGGFNFGATSKPVVSVATPTTITPTTVSPKPATFSFGSTSSAPTTAKPLFGASALAPVVAPVTSVTGSSSTTISSSAPSSLGFGSLAKPAFAFNSNTTTLSGANTPTLGTDTHKDGLGSTAPGNTNPGFSFGSSTNLSSGFNFGSNSGVNSSRSGTATPTTMTVAETTAPDINSFGFGANSGAAAPTLNVPDLNNNSSSMFAFGASAKPLGMSSGSGSISSPNMFGMSSVGSTGTAANSLSAPNSNTIPPSFNFGSSSNNTFVQSSQQPAVASPGFPGLSSTPSFAFGAPAQQAPPPAAVFGFGQTTNNNPSNGMVLNNGMGMGMGQPQQQQQTPNMFSQGAPASNGGPPGRRMAPMRGRLRRR</sequence>
<reference evidence="2 3" key="1">
    <citation type="journal article" date="2016" name="Proc. Natl. Acad. Sci. U.S.A.">
        <title>Comparative genomics of biotechnologically important yeasts.</title>
        <authorList>
            <person name="Riley R."/>
            <person name="Haridas S."/>
            <person name="Wolfe K.H."/>
            <person name="Lopes M.R."/>
            <person name="Hittinger C.T."/>
            <person name="Goeker M."/>
            <person name="Salamov A.A."/>
            <person name="Wisecaver J.H."/>
            <person name="Long T.M."/>
            <person name="Calvey C.H."/>
            <person name="Aerts A.L."/>
            <person name="Barry K.W."/>
            <person name="Choi C."/>
            <person name="Clum A."/>
            <person name="Coughlan A.Y."/>
            <person name="Deshpande S."/>
            <person name="Douglass A.P."/>
            <person name="Hanson S.J."/>
            <person name="Klenk H.-P."/>
            <person name="LaButti K.M."/>
            <person name="Lapidus A."/>
            <person name="Lindquist E.A."/>
            <person name="Lipzen A.M."/>
            <person name="Meier-Kolthoff J.P."/>
            <person name="Ohm R.A."/>
            <person name="Otillar R.P."/>
            <person name="Pangilinan J.L."/>
            <person name="Peng Y."/>
            <person name="Rokas A."/>
            <person name="Rosa C.A."/>
            <person name="Scheuner C."/>
            <person name="Sibirny A.A."/>
            <person name="Slot J.C."/>
            <person name="Stielow J.B."/>
            <person name="Sun H."/>
            <person name="Kurtzman C.P."/>
            <person name="Blackwell M."/>
            <person name="Grigoriev I.V."/>
            <person name="Jeffries T.W."/>
        </authorList>
    </citation>
    <scope>NUCLEOTIDE SEQUENCE [LARGE SCALE GENOMIC DNA]</scope>
    <source>
        <strain evidence="2 3">DSM 6958</strain>
    </source>
</reference>
<feature type="region of interest" description="Disordered" evidence="1">
    <location>
        <begin position="828"/>
        <end position="848"/>
    </location>
</feature>
<evidence type="ECO:0000256" key="1">
    <source>
        <dbReference type="SAM" id="MobiDB-lite"/>
    </source>
</evidence>
<feature type="region of interest" description="Disordered" evidence="1">
    <location>
        <begin position="629"/>
        <end position="736"/>
    </location>
</feature>
<feature type="region of interest" description="Disordered" evidence="1">
    <location>
        <begin position="1"/>
        <end position="50"/>
    </location>
</feature>
<feature type="region of interest" description="Disordered" evidence="1">
    <location>
        <begin position="134"/>
        <end position="167"/>
    </location>
</feature>
<dbReference type="AlphaFoldDB" id="A0A1E3PHU1"/>
<keyword evidence="3" id="KW-1185">Reference proteome</keyword>